<evidence type="ECO:0000313" key="5">
    <source>
        <dbReference type="EMBL" id="KKM05052.1"/>
    </source>
</evidence>
<dbReference type="Pfam" id="PF13424">
    <property type="entry name" value="TPR_12"/>
    <property type="match status" value="2"/>
</dbReference>
<dbReference type="SMART" id="SM00028">
    <property type="entry name" value="TPR"/>
    <property type="match status" value="3"/>
</dbReference>
<evidence type="ECO:0000256" key="4">
    <source>
        <dbReference type="ARBA" id="ARBA00022803"/>
    </source>
</evidence>
<accession>A0A0F9HP65</accession>
<dbReference type="InterPro" id="IPR051476">
    <property type="entry name" value="Bac_ResReg_Asp_Phosphatase"/>
</dbReference>
<dbReference type="PROSITE" id="PS50005">
    <property type="entry name" value="TPR"/>
    <property type="match status" value="1"/>
</dbReference>
<sequence length="294" mass="34306">MSKQKAQVREKPEELIHAKQLIDECKLDDARRLLRNFEEKGGYTLYDIVLCHFLKCKLLLWQGLYEDLVKLAEQTYKESLGLGKNLLSVDILLIMANALIWLNQNDKFRDILRQGEELLEVLPQELLADYKQREAYIAWLKGRLYVDLKDADLALKHFEHSLALREEYGTKLDLAISHGAISRIFVFFKADYNLALKHLERARDLLKETGNKWGIGNYFYFMGIIHKVKGEIDLSIKLFEQGLAIYNDLNNKRMVASILNHLGEVYRHRGELDRALECLEQALALRYESVHLKE</sequence>
<dbReference type="InterPro" id="IPR011990">
    <property type="entry name" value="TPR-like_helical_dom_sf"/>
</dbReference>
<name>A0A0F9HP65_9ZZZZ</name>
<keyword evidence="4" id="KW-0802">TPR repeat</keyword>
<evidence type="ECO:0000256" key="2">
    <source>
        <dbReference type="ARBA" id="ARBA00022490"/>
    </source>
</evidence>
<dbReference type="Gene3D" id="1.25.40.10">
    <property type="entry name" value="Tetratricopeptide repeat domain"/>
    <property type="match status" value="2"/>
</dbReference>
<feature type="non-terminal residue" evidence="5">
    <location>
        <position position="294"/>
    </location>
</feature>
<gene>
    <name evidence="5" type="ORF">LCGC14_1758020</name>
</gene>
<dbReference type="PANTHER" id="PTHR46630">
    <property type="entry name" value="TETRATRICOPEPTIDE REPEAT PROTEIN 29"/>
    <property type="match status" value="1"/>
</dbReference>
<protein>
    <submittedName>
        <fullName evidence="5">Uncharacterized protein</fullName>
    </submittedName>
</protein>
<dbReference type="GO" id="GO:0005737">
    <property type="term" value="C:cytoplasm"/>
    <property type="evidence" value="ECO:0007669"/>
    <property type="project" value="UniProtKB-SubCell"/>
</dbReference>
<dbReference type="AlphaFoldDB" id="A0A0F9HP65"/>
<keyword evidence="2" id="KW-0963">Cytoplasm</keyword>
<keyword evidence="3" id="KW-0677">Repeat</keyword>
<dbReference type="SUPFAM" id="SSF48452">
    <property type="entry name" value="TPR-like"/>
    <property type="match status" value="1"/>
</dbReference>
<dbReference type="PANTHER" id="PTHR46630:SF1">
    <property type="entry name" value="TETRATRICOPEPTIDE REPEAT PROTEIN 29"/>
    <property type="match status" value="1"/>
</dbReference>
<evidence type="ECO:0000256" key="1">
    <source>
        <dbReference type="ARBA" id="ARBA00004496"/>
    </source>
</evidence>
<comment type="subcellular location">
    <subcellularLocation>
        <location evidence="1">Cytoplasm</location>
    </subcellularLocation>
</comment>
<organism evidence="5">
    <name type="scientific">marine sediment metagenome</name>
    <dbReference type="NCBI Taxonomy" id="412755"/>
    <lineage>
        <taxon>unclassified sequences</taxon>
        <taxon>metagenomes</taxon>
        <taxon>ecological metagenomes</taxon>
    </lineage>
</organism>
<dbReference type="InterPro" id="IPR019734">
    <property type="entry name" value="TPR_rpt"/>
</dbReference>
<evidence type="ECO:0000256" key="3">
    <source>
        <dbReference type="ARBA" id="ARBA00022737"/>
    </source>
</evidence>
<proteinExistence type="predicted"/>
<reference evidence="5" key="1">
    <citation type="journal article" date="2015" name="Nature">
        <title>Complex archaea that bridge the gap between prokaryotes and eukaryotes.</title>
        <authorList>
            <person name="Spang A."/>
            <person name="Saw J.H."/>
            <person name="Jorgensen S.L."/>
            <person name="Zaremba-Niedzwiedzka K."/>
            <person name="Martijn J."/>
            <person name="Lind A.E."/>
            <person name="van Eijk R."/>
            <person name="Schleper C."/>
            <person name="Guy L."/>
            <person name="Ettema T.J."/>
        </authorList>
    </citation>
    <scope>NUCLEOTIDE SEQUENCE</scope>
</reference>
<comment type="caution">
    <text evidence="5">The sequence shown here is derived from an EMBL/GenBank/DDBJ whole genome shotgun (WGS) entry which is preliminary data.</text>
</comment>
<dbReference type="EMBL" id="LAZR01016312">
    <property type="protein sequence ID" value="KKM05052.1"/>
    <property type="molecule type" value="Genomic_DNA"/>
</dbReference>